<keyword evidence="3" id="KW-1185">Reference proteome</keyword>
<dbReference type="InterPro" id="IPR003737">
    <property type="entry name" value="GlcNAc_PI_deacetylase-related"/>
</dbReference>
<dbReference type="Gene3D" id="3.40.50.10320">
    <property type="entry name" value="LmbE-like"/>
    <property type="match status" value="1"/>
</dbReference>
<evidence type="ECO:0008006" key="4">
    <source>
        <dbReference type="Google" id="ProtNLM"/>
    </source>
</evidence>
<evidence type="ECO:0000256" key="1">
    <source>
        <dbReference type="ARBA" id="ARBA00001947"/>
    </source>
</evidence>
<proteinExistence type="predicted"/>
<evidence type="ECO:0000313" key="3">
    <source>
        <dbReference type="Proteomes" id="UP000030153"/>
    </source>
</evidence>
<dbReference type="eggNOG" id="COG2120">
    <property type="taxonomic scope" value="Bacteria"/>
</dbReference>
<protein>
    <recommendedName>
        <fullName evidence="4">GlcNAc-PI de-N-acetylase</fullName>
    </recommendedName>
</protein>
<dbReference type="RefSeq" id="WP_036779930.1">
    <property type="nucleotide sequence ID" value="NZ_AVBG01000002.1"/>
</dbReference>
<evidence type="ECO:0000313" key="2">
    <source>
        <dbReference type="EMBL" id="KGP92735.1"/>
    </source>
</evidence>
<dbReference type="PANTHER" id="PTHR12993:SF11">
    <property type="entry name" value="N-ACETYLGLUCOSAMINYL-PHOSPHATIDYLINOSITOL DE-N-ACETYLASE"/>
    <property type="match status" value="1"/>
</dbReference>
<dbReference type="Pfam" id="PF02585">
    <property type="entry name" value="PIG-L"/>
    <property type="match status" value="1"/>
</dbReference>
<dbReference type="InterPro" id="IPR024078">
    <property type="entry name" value="LmbE-like_dom_sf"/>
</dbReference>
<comment type="caution">
    <text evidence="2">The sequence shown here is derived from an EMBL/GenBank/DDBJ whole genome shotgun (WGS) entry which is preliminary data.</text>
</comment>
<dbReference type="PANTHER" id="PTHR12993">
    <property type="entry name" value="N-ACETYLGLUCOSAMINYL-PHOSPHATIDYLINOSITOL DE-N-ACETYLASE-RELATED"/>
    <property type="match status" value="1"/>
</dbReference>
<dbReference type="STRING" id="1385513.N780_13510"/>
<dbReference type="OrthoDB" id="9790023at2"/>
<reference evidence="2 3" key="1">
    <citation type="submission" date="2013-08" db="EMBL/GenBank/DDBJ databases">
        <title>Genome of Pontibacillus chungwhensis.</title>
        <authorList>
            <person name="Wang Q."/>
            <person name="Wang G."/>
        </authorList>
    </citation>
    <scope>NUCLEOTIDE SEQUENCE [LARGE SCALE GENOMIC DNA]</scope>
    <source>
        <strain evidence="2 3">BH030062</strain>
    </source>
</reference>
<sequence length="296" mass="33416">MKRKILQSISPIIHPITDLVLERYYKGQLECAPLKEERVLLLAPHVDDETIGAGGTIHQHIRSGAETTVIFLTNGAGSVSDLDQSELIERRRKEAYNVQELLGIQDIRFFDEPDGALASTSSLQARLKQVIEEVQPDVVYAPVFVDCHSDHIETGHLLRDTLEQVPQSPKVRLYEINTALPKEEINCVVDITKSFDVKTGAVDIFKSQTIDFDGFLALARYKSRLVEQPNVEVVETFLELDQETFTKRFDAVYGQYAYSEYFKQVNKAATLLLALFKNLSFKQRVYQESKGGTSSS</sequence>
<name>A0A0A2VGH9_9BACI</name>
<dbReference type="GO" id="GO:0016811">
    <property type="term" value="F:hydrolase activity, acting on carbon-nitrogen (but not peptide) bonds, in linear amides"/>
    <property type="evidence" value="ECO:0007669"/>
    <property type="project" value="TreeGrafter"/>
</dbReference>
<gene>
    <name evidence="2" type="ORF">N780_13510</name>
</gene>
<accession>A0A0A2VGH9</accession>
<dbReference type="SUPFAM" id="SSF102588">
    <property type="entry name" value="LmbE-like"/>
    <property type="match status" value="1"/>
</dbReference>
<dbReference type="AlphaFoldDB" id="A0A0A2VGH9"/>
<dbReference type="EMBL" id="AVBG01000002">
    <property type="protein sequence ID" value="KGP92735.1"/>
    <property type="molecule type" value="Genomic_DNA"/>
</dbReference>
<comment type="cofactor">
    <cofactor evidence="1">
        <name>Zn(2+)</name>
        <dbReference type="ChEBI" id="CHEBI:29105"/>
    </cofactor>
</comment>
<dbReference type="Proteomes" id="UP000030153">
    <property type="component" value="Unassembled WGS sequence"/>
</dbReference>
<organism evidence="2 3">
    <name type="scientific">Pontibacillus chungwhensis BH030062</name>
    <dbReference type="NCBI Taxonomy" id="1385513"/>
    <lineage>
        <taxon>Bacteria</taxon>
        <taxon>Bacillati</taxon>
        <taxon>Bacillota</taxon>
        <taxon>Bacilli</taxon>
        <taxon>Bacillales</taxon>
        <taxon>Bacillaceae</taxon>
        <taxon>Pontibacillus</taxon>
    </lineage>
</organism>